<protein>
    <submittedName>
        <fullName evidence="3">Membrane protein</fullName>
    </submittedName>
</protein>
<gene>
    <name evidence="3" type="ORF">GCM10011579_070240</name>
</gene>
<keyword evidence="4" id="KW-1185">Reference proteome</keyword>
<proteinExistence type="predicted"/>
<dbReference type="Proteomes" id="UP000600365">
    <property type="component" value="Unassembled WGS sequence"/>
</dbReference>
<keyword evidence="2" id="KW-1133">Transmembrane helix</keyword>
<feature type="compositionally biased region" description="Basic and acidic residues" evidence="1">
    <location>
        <begin position="1"/>
        <end position="16"/>
    </location>
</feature>
<feature type="compositionally biased region" description="Low complexity" evidence="1">
    <location>
        <begin position="66"/>
        <end position="86"/>
    </location>
</feature>
<feature type="compositionally biased region" description="Polar residues" evidence="1">
    <location>
        <begin position="109"/>
        <end position="119"/>
    </location>
</feature>
<dbReference type="Gene3D" id="3.20.20.80">
    <property type="entry name" value="Glycosidases"/>
    <property type="match status" value="1"/>
</dbReference>
<dbReference type="AlphaFoldDB" id="A0A917YD14"/>
<evidence type="ECO:0000256" key="1">
    <source>
        <dbReference type="SAM" id="MobiDB-lite"/>
    </source>
</evidence>
<organism evidence="3 4">
    <name type="scientific">Streptomyces albiflavescens</name>
    <dbReference type="NCBI Taxonomy" id="1623582"/>
    <lineage>
        <taxon>Bacteria</taxon>
        <taxon>Bacillati</taxon>
        <taxon>Actinomycetota</taxon>
        <taxon>Actinomycetes</taxon>
        <taxon>Kitasatosporales</taxon>
        <taxon>Streptomycetaceae</taxon>
        <taxon>Streptomyces</taxon>
    </lineage>
</organism>
<name>A0A917YD14_9ACTN</name>
<evidence type="ECO:0000256" key="2">
    <source>
        <dbReference type="SAM" id="Phobius"/>
    </source>
</evidence>
<keyword evidence="2" id="KW-0472">Membrane</keyword>
<reference evidence="3 4" key="1">
    <citation type="journal article" date="2014" name="Int. J. Syst. Evol. Microbiol.">
        <title>Complete genome sequence of Corynebacterium casei LMG S-19264T (=DSM 44701T), isolated from a smear-ripened cheese.</title>
        <authorList>
            <consortium name="US DOE Joint Genome Institute (JGI-PGF)"/>
            <person name="Walter F."/>
            <person name="Albersmeier A."/>
            <person name="Kalinowski J."/>
            <person name="Ruckert C."/>
        </authorList>
    </citation>
    <scope>NUCLEOTIDE SEQUENCE [LARGE SCALE GENOMIC DNA]</scope>
    <source>
        <strain evidence="3 4">CGMCC 4.7111</strain>
    </source>
</reference>
<feature type="transmembrane region" description="Helical" evidence="2">
    <location>
        <begin position="159"/>
        <end position="178"/>
    </location>
</feature>
<feature type="region of interest" description="Disordered" evidence="1">
    <location>
        <begin position="1"/>
        <end position="138"/>
    </location>
</feature>
<dbReference type="EMBL" id="BMMM01000015">
    <property type="protein sequence ID" value="GGN82509.1"/>
    <property type="molecule type" value="Genomic_DNA"/>
</dbReference>
<evidence type="ECO:0000313" key="3">
    <source>
        <dbReference type="EMBL" id="GGN82509.1"/>
    </source>
</evidence>
<accession>A0A917YD14</accession>
<feature type="compositionally biased region" description="Basic and acidic residues" evidence="1">
    <location>
        <begin position="47"/>
        <end position="60"/>
    </location>
</feature>
<evidence type="ECO:0000313" key="4">
    <source>
        <dbReference type="Proteomes" id="UP000600365"/>
    </source>
</evidence>
<dbReference type="SUPFAM" id="SSF51445">
    <property type="entry name" value="(Trans)glycosidases"/>
    <property type="match status" value="1"/>
</dbReference>
<sequence length="484" mass="52169">MDTGRTESTGKSRADGPEPGAECPGDRTDPAATTGSTRPGPEGEPETGVHRTTGEHRTDTVSDTVSDMASEAASDTASATFADTASGTVPDTASGRVADTASGRVADTASGTTAETPSETAGEGRTGDPEEPPRSAVPAPIRRIARAWRHPRLRWPKRIALTLLLALLLPSLAAGIALRVNYAGDPAPGTQTRNRDALWLGHAWVDGRKGDADVKALATRLRSTGVRDLYVHAGPLEHDGTLPETAYPSASWLIEALHRRLPGVRVQAWLGDKLASEGPVGLRLERAATRDAVVRSTRQILDAGFDGVHFDMEPLHSGDRDYLSLLDDLHRVTKARRVPLSIAAHQIDPLPAANSLRGTLTGHPKWWSQRYFGQVARRVDQIALMSYDTAMPLESLYGGYVAQQTSLALEVTPKSTDLLMGLPFFYEDNLAHHGSAETVAAAVRGTRLGLSRTDRHRAHFGVALYVDFAAREVDWTAYREGWVR</sequence>
<comment type="caution">
    <text evidence="3">The sequence shown here is derived from an EMBL/GenBank/DDBJ whole genome shotgun (WGS) entry which is preliminary data.</text>
</comment>
<dbReference type="InterPro" id="IPR017853">
    <property type="entry name" value="GH"/>
</dbReference>
<keyword evidence="2" id="KW-0812">Transmembrane</keyword>